<dbReference type="RefSeq" id="WP_039352292.1">
    <property type="nucleotide sequence ID" value="NZ_FOLA01000006.1"/>
</dbReference>
<feature type="transmembrane region" description="Helical" evidence="6">
    <location>
        <begin position="262"/>
        <end position="283"/>
    </location>
</feature>
<evidence type="ECO:0000256" key="6">
    <source>
        <dbReference type="SAM" id="Phobius"/>
    </source>
</evidence>
<comment type="similarity">
    <text evidence="2">Belongs to the TerC family.</text>
</comment>
<name>A0A0C1FL28_9FLAO</name>
<dbReference type="AlphaFoldDB" id="A0A0C1FL28"/>
<sequence>MTNETLFLLGFLVFIFFILALDLGLLNKKSSTVSMKQAGLMSFFVIVLSMCFYVVLITYGHLLHGIDSMEKLQQVISSHHHPVKIIPGDLEHSIQLYNQNLGLEYLTGYVVEYALSVDNIFVMVLIFTAFGVAQKNYHRVLFWGILGAIVMRFCFIFVGAALIAKFAWIMYVFGAFLVFTGIKMFLDKDSDEKIDTQNHPIVKFANRFFKVHNHFVGNKFFVTIEGVKKITPLFLVLLIIEATDLIFAVDSIPAIFSVTKDPYIVFFSNIFAIIGLRSMFFILAGIIDKFRFLKIGLAILLIFIGLKMLFHHYLEDWGFSTTHSLFVIVGILGLSIFFSLIFPERKKERALKFNPENDDHLRY</sequence>
<evidence type="ECO:0000256" key="3">
    <source>
        <dbReference type="ARBA" id="ARBA00022692"/>
    </source>
</evidence>
<gene>
    <name evidence="7" type="ORF">OA86_09660</name>
</gene>
<organism evidence="7 8">
    <name type="scientific">Kaistella jeonii</name>
    <dbReference type="NCBI Taxonomy" id="266749"/>
    <lineage>
        <taxon>Bacteria</taxon>
        <taxon>Pseudomonadati</taxon>
        <taxon>Bacteroidota</taxon>
        <taxon>Flavobacteriia</taxon>
        <taxon>Flavobacteriales</taxon>
        <taxon>Weeksellaceae</taxon>
        <taxon>Chryseobacterium group</taxon>
        <taxon>Kaistella</taxon>
    </lineage>
</organism>
<dbReference type="EMBL" id="JSYL01000006">
    <property type="protein sequence ID" value="KIA88639.1"/>
    <property type="molecule type" value="Genomic_DNA"/>
</dbReference>
<reference evidence="7 8" key="1">
    <citation type="submission" date="2014-10" db="EMBL/GenBank/DDBJ databases">
        <title>Kaistella jeonii genome.</title>
        <authorList>
            <person name="Clayton J.T."/>
            <person name="Newman J.D."/>
        </authorList>
    </citation>
    <scope>NUCLEOTIDE SEQUENCE [LARGE SCALE GENOMIC DNA]</scope>
    <source>
        <strain evidence="7 8">DSM 17048</strain>
    </source>
</reference>
<keyword evidence="4 6" id="KW-1133">Transmembrane helix</keyword>
<feature type="transmembrane region" description="Helical" evidence="6">
    <location>
        <begin position="6"/>
        <end position="26"/>
    </location>
</feature>
<dbReference type="PANTHER" id="PTHR30238">
    <property type="entry name" value="MEMBRANE BOUND PREDICTED REDOX MODULATOR"/>
    <property type="match status" value="1"/>
</dbReference>
<proteinExistence type="inferred from homology"/>
<dbReference type="Pfam" id="PF03741">
    <property type="entry name" value="TerC"/>
    <property type="match status" value="1"/>
</dbReference>
<dbReference type="NCBIfam" id="TIGR03718">
    <property type="entry name" value="R_switched_Alx"/>
    <property type="match status" value="1"/>
</dbReference>
<feature type="transmembrane region" description="Helical" evidence="6">
    <location>
        <begin position="295"/>
        <end position="313"/>
    </location>
</feature>
<dbReference type="PANTHER" id="PTHR30238:SF0">
    <property type="entry name" value="THYLAKOID MEMBRANE PROTEIN TERC, CHLOROPLASTIC"/>
    <property type="match status" value="1"/>
</dbReference>
<feature type="transmembrane region" description="Helical" evidence="6">
    <location>
        <begin position="38"/>
        <end position="62"/>
    </location>
</feature>
<protein>
    <submittedName>
        <fullName evidence="7">Membrane protein</fullName>
    </submittedName>
</protein>
<feature type="transmembrane region" description="Helical" evidence="6">
    <location>
        <begin position="140"/>
        <end position="162"/>
    </location>
</feature>
<evidence type="ECO:0000256" key="2">
    <source>
        <dbReference type="ARBA" id="ARBA00007511"/>
    </source>
</evidence>
<feature type="transmembrane region" description="Helical" evidence="6">
    <location>
        <begin position="233"/>
        <end position="256"/>
    </location>
</feature>
<keyword evidence="8" id="KW-1185">Reference proteome</keyword>
<keyword evidence="5 6" id="KW-0472">Membrane</keyword>
<evidence type="ECO:0000256" key="4">
    <source>
        <dbReference type="ARBA" id="ARBA00022989"/>
    </source>
</evidence>
<comment type="subcellular location">
    <subcellularLocation>
        <location evidence="1">Membrane</location>
        <topology evidence="1">Multi-pass membrane protein</topology>
    </subcellularLocation>
</comment>
<feature type="transmembrane region" description="Helical" evidence="6">
    <location>
        <begin position="325"/>
        <end position="342"/>
    </location>
</feature>
<feature type="transmembrane region" description="Helical" evidence="6">
    <location>
        <begin position="168"/>
        <end position="186"/>
    </location>
</feature>
<evidence type="ECO:0000256" key="5">
    <source>
        <dbReference type="ARBA" id="ARBA00023136"/>
    </source>
</evidence>
<dbReference type="Proteomes" id="UP000031473">
    <property type="component" value="Unassembled WGS sequence"/>
</dbReference>
<evidence type="ECO:0000313" key="7">
    <source>
        <dbReference type="EMBL" id="KIA88639.1"/>
    </source>
</evidence>
<dbReference type="InterPro" id="IPR022369">
    <property type="entry name" value="Integral_membrane_TerC_rswitch"/>
</dbReference>
<accession>A0A0C1FL28</accession>
<dbReference type="STRING" id="266749.SAMN05421876_10672"/>
<evidence type="ECO:0000256" key="1">
    <source>
        <dbReference type="ARBA" id="ARBA00004141"/>
    </source>
</evidence>
<comment type="caution">
    <text evidence="7">The sequence shown here is derived from an EMBL/GenBank/DDBJ whole genome shotgun (WGS) entry which is preliminary data.</text>
</comment>
<dbReference type="InterPro" id="IPR005496">
    <property type="entry name" value="Integral_membrane_TerC"/>
</dbReference>
<keyword evidence="3 6" id="KW-0812">Transmembrane</keyword>
<dbReference type="OrthoDB" id="9783692at2"/>
<dbReference type="GO" id="GO:0016020">
    <property type="term" value="C:membrane"/>
    <property type="evidence" value="ECO:0007669"/>
    <property type="project" value="UniProtKB-SubCell"/>
</dbReference>
<feature type="transmembrane region" description="Helical" evidence="6">
    <location>
        <begin position="113"/>
        <end position="133"/>
    </location>
</feature>
<evidence type="ECO:0000313" key="8">
    <source>
        <dbReference type="Proteomes" id="UP000031473"/>
    </source>
</evidence>